<dbReference type="PANTHER" id="PTHR11558:SF11">
    <property type="entry name" value="SPERMIDINE SYNTHASE"/>
    <property type="match status" value="1"/>
</dbReference>
<feature type="transmembrane region" description="Helical" evidence="7">
    <location>
        <begin position="81"/>
        <end position="105"/>
    </location>
</feature>
<sequence>MGNTQYSVATVLTLFMGGLAVGSFWGGKLVDRSHSPLKIYAVLEVAIGLFCLLVPVLIDSAFPIFQFIYLSYGDNHAVASLLRFLVCGVILLIPTSLMGATLPVLGKFVSNDPAFIGRDVGSLYSANTFGAVIGAFVSGIVLIRLFGVQASIGIAAFFNLFIAWVVWFLFLRQASVNESGVGGSDSDVKTPPTSWTSEQWQVLMVFFVSGACAMIYQLAWNRIFSLLLGSSIYAFSLILTTFILGLALGAVVFSRWVNRFQDLPKVFAVMQAVIGLSALLALPFFGDIPFLNRWVYQNLNYDFILIQGFMFLVIFSLLFIPTFFMGGQFPVVVKILIERLSNLGENVGRVYASNTIGSIAGSFVAGFVLIPIVGIQNSILTAIMLNLTLAVILLWKSPSVSSFAKIYIAPILLLACLAVGKNVPAWDKAVISSGSFMPYRIEDLSEAEQKKNKILFYKEGMHTTVTVELSVSGNVFLRVNGKTDASLALDMRTQLLSGYLPMVLHENPQSALVVGQGSGITLGAVEQFPVKEIDLVEISSAVIEGSRFFDPFNHQALDDPRVNLIVEDGRNHIALTDKKYDVIISEPSNPWISGVGALFTKDFFELAQSRLAEKGILCIWVHTNMSPDGFRSIVKSFSEIFPVATMWESIVGDDYLLIGSNTPYAMNYETVEGLIHGESTRKDLNGVGIFDVSDLMSLMTMGREGLLKFSEGAMIHTDDNSLLEFSAPQYIYKDERSRIVSDLTPFFSIDPKLVRFTHTLPEEQDRILQHISGLKRSESQMAEIKRNGQIELRLEQGKEAVSENNYALALQRYKDILTIDPDHVLALYNMGSIFSGMNEPRAAIAAFERTLEINPHYLFGAIELAKAHLASGSPEEAVTLLRPLIAKYPADSELHLNYGLALAFDKQHDHAIREFQLASRLNPKSPLPHYYLGVEFSKSNKGEARDHLRRFVELAASDAEKQGMLDKARKLLNSL</sequence>
<feature type="transmembrane region" description="Helical" evidence="7">
    <location>
        <begin position="126"/>
        <end position="146"/>
    </location>
</feature>
<name>A0A7T0G4T6_9BACT</name>
<keyword evidence="3" id="KW-0745">Spermidine biosynthesis</keyword>
<keyword evidence="7" id="KW-1133">Transmembrane helix</keyword>
<keyword evidence="2 6" id="KW-0808">Transferase</keyword>
<feature type="transmembrane region" description="Helical" evidence="7">
    <location>
        <begin position="378"/>
        <end position="395"/>
    </location>
</feature>
<dbReference type="CDD" id="cd06174">
    <property type="entry name" value="MFS"/>
    <property type="match status" value="1"/>
</dbReference>
<proteinExistence type="inferred from homology"/>
<reference evidence="10" key="1">
    <citation type="submission" date="2020-02" db="EMBL/GenBank/DDBJ databases">
        <title>Genomic and physiological characterization of two novel Nitrospinaceae genera.</title>
        <authorList>
            <person name="Mueller A.J."/>
            <person name="Jung M.-Y."/>
            <person name="Strachan C.R."/>
            <person name="Herbold C.W."/>
            <person name="Kirkegaard R.H."/>
            <person name="Daims H."/>
        </authorList>
    </citation>
    <scope>NUCLEOTIDE SEQUENCE [LARGE SCALE GENOMIC DNA]</scope>
</reference>
<gene>
    <name evidence="9" type="ORF">G3M78_10205</name>
</gene>
<evidence type="ECO:0000259" key="8">
    <source>
        <dbReference type="PROSITE" id="PS51006"/>
    </source>
</evidence>
<evidence type="ECO:0000256" key="7">
    <source>
        <dbReference type="SAM" id="Phobius"/>
    </source>
</evidence>
<dbReference type="Pfam" id="PF01564">
    <property type="entry name" value="Spermine_synth"/>
    <property type="match status" value="1"/>
</dbReference>
<dbReference type="AlphaFoldDB" id="A0A7T0G4T6"/>
<feature type="repeat" description="TPR" evidence="5">
    <location>
        <begin position="892"/>
        <end position="925"/>
    </location>
</feature>
<dbReference type="SUPFAM" id="SSF103473">
    <property type="entry name" value="MFS general substrate transporter"/>
    <property type="match status" value="1"/>
</dbReference>
<evidence type="ECO:0000313" key="9">
    <source>
        <dbReference type="EMBL" id="QPJ66830.1"/>
    </source>
</evidence>
<feature type="transmembrane region" description="Helical" evidence="7">
    <location>
        <begin position="232"/>
        <end position="254"/>
    </location>
</feature>
<evidence type="ECO:0000256" key="3">
    <source>
        <dbReference type="ARBA" id="ARBA00023066"/>
    </source>
</evidence>
<keyword evidence="7" id="KW-0812">Transmembrane</keyword>
<dbReference type="PROSITE" id="PS50005">
    <property type="entry name" value="TPR"/>
    <property type="match status" value="3"/>
</dbReference>
<organism evidence="9 10">
    <name type="scientific">Candidatus Nitrohelix vancouverensis</name>
    <dbReference type="NCBI Taxonomy" id="2705534"/>
    <lineage>
        <taxon>Bacteria</taxon>
        <taxon>Pseudomonadati</taxon>
        <taxon>Nitrospinota/Tectimicrobiota group</taxon>
        <taxon>Nitrospinota</taxon>
        <taxon>Nitrospinia</taxon>
        <taxon>Nitrospinales</taxon>
        <taxon>Nitrospinaceae</taxon>
        <taxon>Candidatus Nitrohelix</taxon>
    </lineage>
</organism>
<dbReference type="GO" id="GO:0004766">
    <property type="term" value="F:spermidine synthase activity"/>
    <property type="evidence" value="ECO:0007669"/>
    <property type="project" value="TreeGrafter"/>
</dbReference>
<evidence type="ECO:0000256" key="2">
    <source>
        <dbReference type="ARBA" id="ARBA00022679"/>
    </source>
</evidence>
<dbReference type="PROSITE" id="PS51006">
    <property type="entry name" value="PABS_2"/>
    <property type="match status" value="1"/>
</dbReference>
<dbReference type="NCBIfam" id="NF037959">
    <property type="entry name" value="MFS_SpdSyn"/>
    <property type="match status" value="2"/>
</dbReference>
<dbReference type="SUPFAM" id="SSF53335">
    <property type="entry name" value="S-adenosyl-L-methionine-dependent methyltransferases"/>
    <property type="match status" value="1"/>
</dbReference>
<dbReference type="Gene3D" id="3.40.50.150">
    <property type="entry name" value="Vaccinia Virus protein VP39"/>
    <property type="match status" value="1"/>
</dbReference>
<dbReference type="SMART" id="SM00028">
    <property type="entry name" value="TPR"/>
    <property type="match status" value="3"/>
</dbReference>
<evidence type="ECO:0000256" key="1">
    <source>
        <dbReference type="ARBA" id="ARBA00007867"/>
    </source>
</evidence>
<dbReference type="GO" id="GO:0005829">
    <property type="term" value="C:cytosol"/>
    <property type="evidence" value="ECO:0007669"/>
    <property type="project" value="TreeGrafter"/>
</dbReference>
<dbReference type="KEGG" id="nva:G3M78_10205"/>
<evidence type="ECO:0000256" key="4">
    <source>
        <dbReference type="ARBA" id="ARBA00023115"/>
    </source>
</evidence>
<dbReference type="Gene3D" id="1.25.40.10">
    <property type="entry name" value="Tetratricopeptide repeat domain"/>
    <property type="match status" value="2"/>
</dbReference>
<keyword evidence="4 6" id="KW-0620">Polyamine biosynthesis</keyword>
<evidence type="ECO:0000313" key="10">
    <source>
        <dbReference type="Proteomes" id="UP000594464"/>
    </source>
</evidence>
<comment type="similarity">
    <text evidence="1">Belongs to the spermidine/spermine synthase family.</text>
</comment>
<keyword evidence="7" id="KW-0472">Membrane</keyword>
<dbReference type="Gene3D" id="1.20.1250.20">
    <property type="entry name" value="MFS general substrate transporter like domains"/>
    <property type="match status" value="2"/>
</dbReference>
<feature type="transmembrane region" description="Helical" evidence="7">
    <location>
        <begin position="202"/>
        <end position="220"/>
    </location>
</feature>
<dbReference type="InterPro" id="IPR001045">
    <property type="entry name" value="Spermi_synthase"/>
</dbReference>
<dbReference type="InterPro" id="IPR030374">
    <property type="entry name" value="PABS"/>
</dbReference>
<feature type="domain" description="PABS" evidence="8">
    <location>
        <begin position="424"/>
        <end position="669"/>
    </location>
</feature>
<dbReference type="CDD" id="cd02440">
    <property type="entry name" value="AdoMet_MTases"/>
    <property type="match status" value="1"/>
</dbReference>
<dbReference type="Pfam" id="PF14559">
    <property type="entry name" value="TPR_19"/>
    <property type="match status" value="1"/>
</dbReference>
<feature type="repeat" description="TPR" evidence="5">
    <location>
        <begin position="790"/>
        <end position="823"/>
    </location>
</feature>
<comment type="caution">
    <text evidence="6">Lacks conserved residue(s) required for the propagation of feature annotation.</text>
</comment>
<feature type="transmembrane region" description="Helical" evidence="7">
    <location>
        <begin position="350"/>
        <end position="372"/>
    </location>
</feature>
<dbReference type="Proteomes" id="UP000594464">
    <property type="component" value="Chromosome"/>
</dbReference>
<dbReference type="InterPro" id="IPR011990">
    <property type="entry name" value="TPR-like_helical_dom_sf"/>
</dbReference>
<accession>A0A7T0G4T6</accession>
<feature type="transmembrane region" description="Helical" evidence="7">
    <location>
        <begin position="39"/>
        <end position="69"/>
    </location>
</feature>
<protein>
    <submittedName>
        <fullName evidence="9">Tetratricopeptide repeat protein</fullName>
    </submittedName>
</protein>
<dbReference type="PANTHER" id="PTHR11558">
    <property type="entry name" value="SPERMIDINE/SPERMINE SYNTHASE"/>
    <property type="match status" value="1"/>
</dbReference>
<feature type="transmembrane region" description="Helical" evidence="7">
    <location>
        <begin position="266"/>
        <end position="285"/>
    </location>
</feature>
<dbReference type="EMBL" id="CP048620">
    <property type="protein sequence ID" value="QPJ66830.1"/>
    <property type="molecule type" value="Genomic_DNA"/>
</dbReference>
<dbReference type="SUPFAM" id="SSF48452">
    <property type="entry name" value="TPR-like"/>
    <property type="match status" value="1"/>
</dbReference>
<feature type="repeat" description="TPR" evidence="5">
    <location>
        <begin position="824"/>
        <end position="857"/>
    </location>
</feature>
<evidence type="ECO:0000256" key="5">
    <source>
        <dbReference type="PROSITE-ProRule" id="PRU00339"/>
    </source>
</evidence>
<dbReference type="InterPro" id="IPR029063">
    <property type="entry name" value="SAM-dependent_MTases_sf"/>
</dbReference>
<feature type="transmembrane region" description="Helical" evidence="7">
    <location>
        <begin position="305"/>
        <end position="329"/>
    </location>
</feature>
<dbReference type="InterPro" id="IPR019734">
    <property type="entry name" value="TPR_rpt"/>
</dbReference>
<feature type="transmembrane region" description="Helical" evidence="7">
    <location>
        <begin position="6"/>
        <end position="27"/>
    </location>
</feature>
<dbReference type="InterPro" id="IPR036259">
    <property type="entry name" value="MFS_trans_sf"/>
</dbReference>
<feature type="transmembrane region" description="Helical" evidence="7">
    <location>
        <begin position="152"/>
        <end position="171"/>
    </location>
</feature>
<keyword evidence="5" id="KW-0802">TPR repeat</keyword>
<evidence type="ECO:0000256" key="6">
    <source>
        <dbReference type="PROSITE-ProRule" id="PRU00354"/>
    </source>
</evidence>
<dbReference type="GO" id="GO:0008295">
    <property type="term" value="P:spermidine biosynthetic process"/>
    <property type="evidence" value="ECO:0007669"/>
    <property type="project" value="UniProtKB-KW"/>
</dbReference>